<dbReference type="InterPro" id="IPR029063">
    <property type="entry name" value="SAM-dependent_MTases_sf"/>
</dbReference>
<evidence type="ECO:0000256" key="1">
    <source>
        <dbReference type="ARBA" id="ARBA00022679"/>
    </source>
</evidence>
<keyword evidence="1" id="KW-0808">Transferase</keyword>
<proteinExistence type="predicted"/>
<reference evidence="3 4" key="1">
    <citation type="submission" date="2020-09" db="EMBL/GenBank/DDBJ databases">
        <title>Paenibacillus sp. strain PR3 16S rRNA gene Genome sequencing and assembly.</title>
        <authorList>
            <person name="Kim J."/>
        </authorList>
    </citation>
    <scope>NUCLEOTIDE SEQUENCE [LARGE SCALE GENOMIC DNA]</scope>
    <source>
        <strain evidence="3 4">PR3</strain>
    </source>
</reference>
<organism evidence="3 4">
    <name type="scientific">Paenibacillus terricola</name>
    <dbReference type="NCBI Taxonomy" id="2763503"/>
    <lineage>
        <taxon>Bacteria</taxon>
        <taxon>Bacillati</taxon>
        <taxon>Bacillota</taxon>
        <taxon>Bacilli</taxon>
        <taxon>Bacillales</taxon>
        <taxon>Paenibacillaceae</taxon>
        <taxon>Paenibacillus</taxon>
    </lineage>
</organism>
<name>A0ABR8N4F9_9BACL</name>
<dbReference type="PANTHER" id="PTHR32266">
    <property type="entry name" value="NICOTIANAMINE SYNTHASE 3"/>
    <property type="match status" value="1"/>
</dbReference>
<accession>A0ABR8N4F9</accession>
<protein>
    <recommendedName>
        <fullName evidence="5">Nicotianamine synthase</fullName>
    </recommendedName>
</protein>
<evidence type="ECO:0000313" key="3">
    <source>
        <dbReference type="EMBL" id="MBD3922282.1"/>
    </source>
</evidence>
<gene>
    <name evidence="3" type="ORF">H8B09_26235</name>
</gene>
<dbReference type="InterPro" id="IPR004298">
    <property type="entry name" value="Nicotian_synth"/>
</dbReference>
<keyword evidence="4" id="KW-1185">Reference proteome</keyword>
<dbReference type="EMBL" id="JACXZA010000008">
    <property type="protein sequence ID" value="MBD3922282.1"/>
    <property type="molecule type" value="Genomic_DNA"/>
</dbReference>
<sequence length="293" mass="32877">MEANSTGSSIIDIGNASGMGKIESFIAFIRDLNELLQREADLSPSNLTVTERIGQLSRLLRLRYLPEEVQAVLNDEYIRMIQIQLQDKLSEAEFLVELSDAHLMCKANGAVMDIVTRLPNWNVYKALVSQELAMLRQLNRLDGSAEKPKPPIVFVGSGPMPISPIIVHLFGDVEVICLEMNVIAYEASRSLLAHLGLESTVSVVLTNGSDYDYSSYSCIFLASLVRNKQEVLEQIRRTCADPLVAIRTAEGMKQMMYEAIDESLLEKQRWRILGRTRPDEGLVINSTLFLDRE</sequence>
<dbReference type="SUPFAM" id="SSF53335">
    <property type="entry name" value="S-adenosyl-L-methionine-dependent methyltransferases"/>
    <property type="match status" value="1"/>
</dbReference>
<dbReference type="Pfam" id="PF03059">
    <property type="entry name" value="NAS"/>
    <property type="match status" value="1"/>
</dbReference>
<dbReference type="Gene3D" id="3.40.50.150">
    <property type="entry name" value="Vaccinia Virus protein VP39"/>
    <property type="match status" value="1"/>
</dbReference>
<comment type="caution">
    <text evidence="3">The sequence shown here is derived from an EMBL/GenBank/DDBJ whole genome shotgun (WGS) entry which is preliminary data.</text>
</comment>
<dbReference type="PANTHER" id="PTHR32266:SF12">
    <property type="entry name" value="NICOTIANAMINE SYNTHASE 3"/>
    <property type="match status" value="1"/>
</dbReference>
<dbReference type="Proteomes" id="UP000609346">
    <property type="component" value="Unassembled WGS sequence"/>
</dbReference>
<evidence type="ECO:0000313" key="4">
    <source>
        <dbReference type="Proteomes" id="UP000609346"/>
    </source>
</evidence>
<dbReference type="RefSeq" id="WP_191206581.1">
    <property type="nucleotide sequence ID" value="NZ_JACXZA010000008.1"/>
</dbReference>
<dbReference type="PROSITE" id="PS51142">
    <property type="entry name" value="NAS"/>
    <property type="match status" value="1"/>
</dbReference>
<keyword evidence="2" id="KW-0949">S-adenosyl-L-methionine</keyword>
<evidence type="ECO:0000256" key="2">
    <source>
        <dbReference type="ARBA" id="ARBA00022691"/>
    </source>
</evidence>
<evidence type="ECO:0008006" key="5">
    <source>
        <dbReference type="Google" id="ProtNLM"/>
    </source>
</evidence>